<comment type="caution">
    <text evidence="1">The sequence shown here is derived from an EMBL/GenBank/DDBJ whole genome shotgun (WGS) entry which is preliminary data.</text>
</comment>
<organism evidence="1 2">
    <name type="scientific">Candidatus Chisholmbacteria bacterium RIFCSPHIGHO2_01_FULL_49_18</name>
    <dbReference type="NCBI Taxonomy" id="1797590"/>
    <lineage>
        <taxon>Bacteria</taxon>
        <taxon>Candidatus Chisholmiibacteriota</taxon>
    </lineage>
</organism>
<dbReference type="Proteomes" id="UP000179069">
    <property type="component" value="Unassembled WGS sequence"/>
</dbReference>
<sequence length="179" mass="20407">MSSTNPETSRRLRELFDPDWLARVETAHDSPMGKMSDLLDMMMKLNTKTTETSLELHNQQVIDGVIPPFVHPSFIGGNPVTLAVKAEITGPEVQKMLDSLPPSIRKGEDDFFEVHQVRLHDLNSLEALMGTTTLLMFYLHSKHEGGECYLFSGDELSHQNWEILQQMYQEHFPQPPEQS</sequence>
<evidence type="ECO:0000313" key="2">
    <source>
        <dbReference type="Proteomes" id="UP000179069"/>
    </source>
</evidence>
<reference evidence="1 2" key="1">
    <citation type="journal article" date="2016" name="Nat. Commun.">
        <title>Thousands of microbial genomes shed light on interconnected biogeochemical processes in an aquifer system.</title>
        <authorList>
            <person name="Anantharaman K."/>
            <person name="Brown C.T."/>
            <person name="Hug L.A."/>
            <person name="Sharon I."/>
            <person name="Castelle C.J."/>
            <person name="Probst A.J."/>
            <person name="Thomas B.C."/>
            <person name="Singh A."/>
            <person name="Wilkins M.J."/>
            <person name="Karaoz U."/>
            <person name="Brodie E.L."/>
            <person name="Williams K.H."/>
            <person name="Hubbard S.S."/>
            <person name="Banfield J.F."/>
        </authorList>
    </citation>
    <scope>NUCLEOTIDE SEQUENCE [LARGE SCALE GENOMIC DNA]</scope>
</reference>
<protein>
    <submittedName>
        <fullName evidence="1">Uncharacterized protein</fullName>
    </submittedName>
</protein>
<dbReference type="EMBL" id="MHCI01000015">
    <property type="protein sequence ID" value="OGY16459.1"/>
    <property type="molecule type" value="Genomic_DNA"/>
</dbReference>
<dbReference type="AlphaFoldDB" id="A0A1G1VM47"/>
<accession>A0A1G1VM47</accession>
<proteinExistence type="predicted"/>
<name>A0A1G1VM47_9BACT</name>
<evidence type="ECO:0000313" key="1">
    <source>
        <dbReference type="EMBL" id="OGY16459.1"/>
    </source>
</evidence>
<gene>
    <name evidence="1" type="ORF">A2785_02070</name>
</gene>